<protein>
    <submittedName>
        <fullName evidence="3">Twin-arginine translocation pathway signal protein</fullName>
    </submittedName>
</protein>
<proteinExistence type="predicted"/>
<dbReference type="Gene3D" id="2.60.130.10">
    <property type="entry name" value="Aromatic compound dioxygenase"/>
    <property type="match status" value="1"/>
</dbReference>
<sequence length="259" mass="28157">MPRQYVSRMNGLSLKRRDALGFIGGTLMVSLFGCLRKPSASAEPSSTVAQTSTGAATAGQPACTVRPQQTEGPYFVDEALNRSDIRSDPTTGSVKPGVPLKLQFRVSQVGADACVPLAGAMVDVWHCDATGAYSDVNDRQANTLGQKFLRGAQVTDADGTVEFTTIYPGWYPGRTAHIHFKIRGNTAENQGYEFTSQLYFDDVLSDRVYAQPPYSDRGDRTTRNQNDGIFRSGGDQLILPITEAREGYTGRFEIGLELA</sequence>
<gene>
    <name evidence="3" type="ORF">NIES30_13270</name>
</gene>
<dbReference type="STRING" id="549789.NIES30_13270"/>
<dbReference type="InterPro" id="IPR015889">
    <property type="entry name" value="Intradiol_dOase_core"/>
</dbReference>
<dbReference type="PROSITE" id="PS51257">
    <property type="entry name" value="PROKAR_LIPOPROTEIN"/>
    <property type="match status" value="1"/>
</dbReference>
<organism evidence="3 4">
    <name type="scientific">Phormidium tenue NIES-30</name>
    <dbReference type="NCBI Taxonomy" id="549789"/>
    <lineage>
        <taxon>Bacteria</taxon>
        <taxon>Bacillati</taxon>
        <taxon>Cyanobacteriota</taxon>
        <taxon>Cyanophyceae</taxon>
        <taxon>Oscillatoriophycideae</taxon>
        <taxon>Oscillatoriales</taxon>
        <taxon>Oscillatoriaceae</taxon>
        <taxon>Phormidium</taxon>
    </lineage>
</organism>
<dbReference type="PANTHER" id="PTHR34315:SF1">
    <property type="entry name" value="INTRADIOL RING-CLEAVAGE DIOXYGENASES DOMAIN-CONTAINING PROTEIN-RELATED"/>
    <property type="match status" value="1"/>
</dbReference>
<dbReference type="EMBL" id="MRCG01000009">
    <property type="protein sequence ID" value="OKH47438.1"/>
    <property type="molecule type" value="Genomic_DNA"/>
</dbReference>
<evidence type="ECO:0000313" key="4">
    <source>
        <dbReference type="Proteomes" id="UP000185557"/>
    </source>
</evidence>
<dbReference type="Proteomes" id="UP000185557">
    <property type="component" value="Unassembled WGS sequence"/>
</dbReference>
<feature type="compositionally biased region" description="Low complexity" evidence="1">
    <location>
        <begin position="45"/>
        <end position="60"/>
    </location>
</feature>
<dbReference type="GO" id="GO:0008199">
    <property type="term" value="F:ferric iron binding"/>
    <property type="evidence" value="ECO:0007669"/>
    <property type="project" value="InterPro"/>
</dbReference>
<dbReference type="PANTHER" id="PTHR34315">
    <property type="match status" value="1"/>
</dbReference>
<dbReference type="CDD" id="cd03457">
    <property type="entry name" value="intradiol_dioxygenase_like"/>
    <property type="match status" value="1"/>
</dbReference>
<evidence type="ECO:0000259" key="2">
    <source>
        <dbReference type="Pfam" id="PF00775"/>
    </source>
</evidence>
<name>A0A1U7J4N6_9CYAN</name>
<accession>A0A1U7J4N6</accession>
<dbReference type="AlphaFoldDB" id="A0A1U7J4N6"/>
<comment type="caution">
    <text evidence="3">The sequence shown here is derived from an EMBL/GenBank/DDBJ whole genome shotgun (WGS) entry which is preliminary data.</text>
</comment>
<dbReference type="GO" id="GO:0016702">
    <property type="term" value="F:oxidoreductase activity, acting on single donors with incorporation of molecular oxygen, incorporation of two atoms of oxygen"/>
    <property type="evidence" value="ECO:0007669"/>
    <property type="project" value="InterPro"/>
</dbReference>
<feature type="region of interest" description="Disordered" evidence="1">
    <location>
        <begin position="42"/>
        <end position="67"/>
    </location>
</feature>
<dbReference type="RefSeq" id="WP_073608914.1">
    <property type="nucleotide sequence ID" value="NZ_MRCG01000009.1"/>
</dbReference>
<dbReference type="OrthoDB" id="9805815at2"/>
<dbReference type="InterPro" id="IPR000627">
    <property type="entry name" value="Intradiol_dOase_C"/>
</dbReference>
<dbReference type="SUPFAM" id="SSF49482">
    <property type="entry name" value="Aromatic compound dioxygenase"/>
    <property type="match status" value="1"/>
</dbReference>
<dbReference type="Pfam" id="PF00775">
    <property type="entry name" value="Dioxygenase_C"/>
    <property type="match status" value="1"/>
</dbReference>
<reference evidence="3 4" key="1">
    <citation type="submission" date="2016-11" db="EMBL/GenBank/DDBJ databases">
        <title>Draft Genome Sequences of Nine Cyanobacterial Strains from Diverse Habitats.</title>
        <authorList>
            <person name="Zhu T."/>
            <person name="Hou S."/>
            <person name="Lu X."/>
            <person name="Hess W.R."/>
        </authorList>
    </citation>
    <scope>NUCLEOTIDE SEQUENCE [LARGE SCALE GENOMIC DNA]</scope>
    <source>
        <strain evidence="3 4">NIES-30</strain>
    </source>
</reference>
<feature type="domain" description="Intradiol ring-cleavage dioxygenases" evidence="2">
    <location>
        <begin position="71"/>
        <end position="201"/>
    </location>
</feature>
<evidence type="ECO:0000256" key="1">
    <source>
        <dbReference type="SAM" id="MobiDB-lite"/>
    </source>
</evidence>
<keyword evidence="4" id="KW-1185">Reference proteome</keyword>
<evidence type="ECO:0000313" key="3">
    <source>
        <dbReference type="EMBL" id="OKH47438.1"/>
    </source>
</evidence>